<feature type="signal peptide" evidence="2">
    <location>
        <begin position="1"/>
        <end position="18"/>
    </location>
</feature>
<dbReference type="PANTHER" id="PTHR22803">
    <property type="entry name" value="MANNOSE, PHOSPHOLIPASE, LECTIN RECEPTOR RELATED"/>
    <property type="match status" value="1"/>
</dbReference>
<dbReference type="InterPro" id="IPR001304">
    <property type="entry name" value="C-type_lectin-like"/>
</dbReference>
<evidence type="ECO:0000313" key="5">
    <source>
        <dbReference type="Proteomes" id="UP000694620"/>
    </source>
</evidence>
<dbReference type="Gene3D" id="3.10.100.10">
    <property type="entry name" value="Mannose-Binding Protein A, subunit A"/>
    <property type="match status" value="1"/>
</dbReference>
<evidence type="ECO:0000256" key="2">
    <source>
        <dbReference type="SAM" id="SignalP"/>
    </source>
</evidence>
<accession>A0A8C4T381</accession>
<evidence type="ECO:0000259" key="3">
    <source>
        <dbReference type="PROSITE" id="PS50041"/>
    </source>
</evidence>
<dbReference type="AlphaFoldDB" id="A0A8C4T381"/>
<dbReference type="SUPFAM" id="SSF56436">
    <property type="entry name" value="C-type lectin-like"/>
    <property type="match status" value="1"/>
</dbReference>
<keyword evidence="2" id="KW-0732">Signal</keyword>
<sequence>MVTAFPLLLVSLAVSLQAASDASVCDQGWASFSGQCYRYFREMKSWAEAEIHCLSLGGHMASVHSSDDNQFVTSLIKGQASSDRPTWLGATKCEETPAWLWTDGSEWHFSNWYSREPNNRHGVEKCLQVNFRVPGSWNDINCASRLPFVCVKD</sequence>
<protein>
    <submittedName>
        <fullName evidence="4">Lactose-binding lectin l-2-like</fullName>
    </submittedName>
</protein>
<dbReference type="InterPro" id="IPR050111">
    <property type="entry name" value="C-type_lectin/snaclec_domain"/>
</dbReference>
<dbReference type="InterPro" id="IPR016187">
    <property type="entry name" value="CTDL_fold"/>
</dbReference>
<dbReference type="GeneTree" id="ENSGT00940000161814"/>
<keyword evidence="1" id="KW-1015">Disulfide bond</keyword>
<proteinExistence type="predicted"/>
<dbReference type="InterPro" id="IPR016186">
    <property type="entry name" value="C-type_lectin-like/link_sf"/>
</dbReference>
<keyword evidence="5" id="KW-1185">Reference proteome</keyword>
<dbReference type="Pfam" id="PF00059">
    <property type="entry name" value="Lectin_C"/>
    <property type="match status" value="1"/>
</dbReference>
<evidence type="ECO:0000256" key="1">
    <source>
        <dbReference type="ARBA" id="ARBA00023157"/>
    </source>
</evidence>
<reference evidence="4" key="2">
    <citation type="submission" date="2025-08" db="UniProtKB">
        <authorList>
            <consortium name="Ensembl"/>
        </authorList>
    </citation>
    <scope>IDENTIFICATION</scope>
</reference>
<dbReference type="PROSITE" id="PS00615">
    <property type="entry name" value="C_TYPE_LECTIN_1"/>
    <property type="match status" value="1"/>
</dbReference>
<dbReference type="Ensembl" id="ENSECRT00000026772.1">
    <property type="protein sequence ID" value="ENSECRP00000026227.1"/>
    <property type="gene ID" value="ENSECRG00000017724.1"/>
</dbReference>
<organism evidence="4 5">
    <name type="scientific">Erpetoichthys calabaricus</name>
    <name type="common">Rope fish</name>
    <name type="synonym">Calamoichthys calabaricus</name>
    <dbReference type="NCBI Taxonomy" id="27687"/>
    <lineage>
        <taxon>Eukaryota</taxon>
        <taxon>Metazoa</taxon>
        <taxon>Chordata</taxon>
        <taxon>Craniata</taxon>
        <taxon>Vertebrata</taxon>
        <taxon>Euteleostomi</taxon>
        <taxon>Actinopterygii</taxon>
        <taxon>Polypteriformes</taxon>
        <taxon>Polypteridae</taxon>
        <taxon>Erpetoichthys</taxon>
    </lineage>
</organism>
<feature type="chain" id="PRO_5034555912" evidence="2">
    <location>
        <begin position="19"/>
        <end position="153"/>
    </location>
</feature>
<dbReference type="Proteomes" id="UP000694620">
    <property type="component" value="Chromosome 9"/>
</dbReference>
<dbReference type="SMART" id="SM00034">
    <property type="entry name" value="CLECT"/>
    <property type="match status" value="1"/>
</dbReference>
<evidence type="ECO:0000313" key="4">
    <source>
        <dbReference type="Ensembl" id="ENSECRP00000026227.1"/>
    </source>
</evidence>
<reference evidence="4" key="3">
    <citation type="submission" date="2025-09" db="UniProtKB">
        <authorList>
            <consortium name="Ensembl"/>
        </authorList>
    </citation>
    <scope>IDENTIFICATION</scope>
</reference>
<feature type="domain" description="C-type lectin" evidence="3">
    <location>
        <begin position="32"/>
        <end position="151"/>
    </location>
</feature>
<dbReference type="InterPro" id="IPR018378">
    <property type="entry name" value="C-type_lectin_CS"/>
</dbReference>
<dbReference type="PROSITE" id="PS50041">
    <property type="entry name" value="C_TYPE_LECTIN_2"/>
    <property type="match status" value="1"/>
</dbReference>
<dbReference type="PRINTS" id="PR01504">
    <property type="entry name" value="PNCREATITSAP"/>
</dbReference>
<name>A0A8C4T381_ERPCA</name>
<reference evidence="4" key="1">
    <citation type="submission" date="2021-06" db="EMBL/GenBank/DDBJ databases">
        <authorList>
            <consortium name="Wellcome Sanger Institute Data Sharing"/>
        </authorList>
    </citation>
    <scope>NUCLEOTIDE SEQUENCE [LARGE SCALE GENOMIC DNA]</scope>
</reference>